<comment type="similarity">
    <text evidence="12">Belongs to the UTX family.</text>
</comment>
<feature type="region of interest" description="Disordered" evidence="15">
    <location>
        <begin position="1028"/>
        <end position="1152"/>
    </location>
</feature>
<protein>
    <recommendedName>
        <fullName evidence="13">[histone H3]-trimethyl-L-lysine(27) demethylase</fullName>
        <ecNumber evidence="13">1.14.11.68</ecNumber>
    </recommendedName>
</protein>
<keyword evidence="4" id="KW-0597">Phosphoprotein</keyword>
<dbReference type="Pfam" id="PF02373">
    <property type="entry name" value="JmjC"/>
    <property type="match status" value="1"/>
</dbReference>
<feature type="compositionally biased region" description="Basic and acidic residues" evidence="15">
    <location>
        <begin position="1033"/>
        <end position="1073"/>
    </location>
</feature>
<feature type="compositionally biased region" description="Polar residues" evidence="15">
    <location>
        <begin position="143"/>
        <end position="152"/>
    </location>
</feature>
<feature type="compositionally biased region" description="Polar residues" evidence="15">
    <location>
        <begin position="397"/>
        <end position="413"/>
    </location>
</feature>
<dbReference type="InterPro" id="IPR046941">
    <property type="entry name" value="KDM6_GATAL_sf"/>
</dbReference>
<dbReference type="PROSITE" id="PS51184">
    <property type="entry name" value="JMJC"/>
    <property type="match status" value="1"/>
</dbReference>
<feature type="region of interest" description="Disordered" evidence="15">
    <location>
        <begin position="1397"/>
        <end position="1431"/>
    </location>
</feature>
<dbReference type="InParanoid" id="A0A671TVP3"/>
<evidence type="ECO:0000256" key="15">
    <source>
        <dbReference type="SAM" id="MobiDB-lite"/>
    </source>
</evidence>
<feature type="compositionally biased region" description="Polar residues" evidence="15">
    <location>
        <begin position="116"/>
        <end position="134"/>
    </location>
</feature>
<feature type="compositionally biased region" description="Acidic residues" evidence="15">
    <location>
        <begin position="1405"/>
        <end position="1415"/>
    </location>
</feature>
<keyword evidence="18" id="KW-1185">Reference proteome</keyword>
<feature type="region of interest" description="Disordered" evidence="15">
    <location>
        <begin position="367"/>
        <end position="710"/>
    </location>
</feature>
<feature type="compositionally biased region" description="Basic and acidic residues" evidence="15">
    <location>
        <begin position="962"/>
        <end position="1005"/>
    </location>
</feature>
<dbReference type="SUPFAM" id="SSF51197">
    <property type="entry name" value="Clavaminate synthase-like"/>
    <property type="match status" value="1"/>
</dbReference>
<feature type="compositionally biased region" description="Low complexity" evidence="15">
    <location>
        <begin position="1416"/>
        <end position="1431"/>
    </location>
</feature>
<dbReference type="FunFam" id="1.20.58.1370:FF:000001">
    <property type="entry name" value="lysine-specific demethylase 6A isoform X2"/>
    <property type="match status" value="1"/>
</dbReference>
<dbReference type="GeneTree" id="ENSGT00940000160414"/>
<feature type="compositionally biased region" description="Polar residues" evidence="15">
    <location>
        <begin position="587"/>
        <end position="596"/>
    </location>
</feature>
<evidence type="ECO:0000313" key="17">
    <source>
        <dbReference type="Ensembl" id="ENSSAUP00010004737.1"/>
    </source>
</evidence>
<feature type="compositionally biased region" description="Polar residues" evidence="15">
    <location>
        <begin position="1112"/>
        <end position="1122"/>
    </location>
</feature>
<feature type="region of interest" description="Disordered" evidence="15">
    <location>
        <begin position="116"/>
        <end position="338"/>
    </location>
</feature>
<dbReference type="InterPro" id="IPR003347">
    <property type="entry name" value="JmjC_dom"/>
</dbReference>
<feature type="compositionally biased region" description="Polar residues" evidence="15">
    <location>
        <begin position="603"/>
        <end position="617"/>
    </location>
</feature>
<gene>
    <name evidence="17" type="primary">kdm6bb</name>
</gene>
<feature type="compositionally biased region" description="Polar residues" evidence="15">
    <location>
        <begin position="299"/>
        <end position="311"/>
    </location>
</feature>
<evidence type="ECO:0000256" key="14">
    <source>
        <dbReference type="ARBA" id="ARBA00048695"/>
    </source>
</evidence>
<dbReference type="SMART" id="SM00558">
    <property type="entry name" value="JmjC"/>
    <property type="match status" value="1"/>
</dbReference>
<evidence type="ECO:0000256" key="11">
    <source>
        <dbReference type="ARBA" id="ARBA00023242"/>
    </source>
</evidence>
<evidence type="ECO:0000256" key="7">
    <source>
        <dbReference type="ARBA" id="ARBA00022853"/>
    </source>
</evidence>
<dbReference type="InterPro" id="IPR048562">
    <property type="entry name" value="KDM6A_B-like_C-hel"/>
</dbReference>
<evidence type="ECO:0000313" key="18">
    <source>
        <dbReference type="Proteomes" id="UP000472265"/>
    </source>
</evidence>
<feature type="compositionally biased region" description="Polar residues" evidence="15">
    <location>
        <begin position="674"/>
        <end position="695"/>
    </location>
</feature>
<reference evidence="17" key="3">
    <citation type="submission" date="2025-09" db="UniProtKB">
        <authorList>
            <consortium name="Ensembl"/>
        </authorList>
    </citation>
    <scope>IDENTIFICATION</scope>
</reference>
<evidence type="ECO:0000256" key="3">
    <source>
        <dbReference type="ARBA" id="ARBA00004123"/>
    </source>
</evidence>
<dbReference type="Pfam" id="PF21322">
    <property type="entry name" value="KDM6_C-hel"/>
    <property type="match status" value="1"/>
</dbReference>
<dbReference type="PANTHER" id="PTHR14017:SF27">
    <property type="entry name" value="[HISTONE H3]-TRIMETHYL-L-LYSINE(27) DEMETHYLASE"/>
    <property type="match status" value="1"/>
</dbReference>
<dbReference type="Pfam" id="PF21326">
    <property type="entry name" value="KDM6_GATAL"/>
    <property type="match status" value="1"/>
</dbReference>
<keyword evidence="9" id="KW-0560">Oxidoreductase</keyword>
<dbReference type="Proteomes" id="UP000472265">
    <property type="component" value="Chromosome 13"/>
</dbReference>
<dbReference type="GO" id="GO:0035726">
    <property type="term" value="P:common myeloid progenitor cell proliferation"/>
    <property type="evidence" value="ECO:0007669"/>
    <property type="project" value="Ensembl"/>
</dbReference>
<keyword evidence="8" id="KW-0223">Dioxygenase</keyword>
<dbReference type="Gene3D" id="1.20.58.1370">
    <property type="match status" value="1"/>
</dbReference>
<feature type="region of interest" description="Disordered" evidence="15">
    <location>
        <begin position="52"/>
        <end position="77"/>
    </location>
</feature>
<proteinExistence type="inferred from homology"/>
<sequence length="1773" mass="197326">MYLFTICTSCTLNNICVSGCMYHPAELYSGRNTWDSYPAGGPNRGQWAPVNSRPWSHTQRCQEGRNQSHHPPSSRLYNRGERAVNHVQDKSISKGHRQPLRLWDGKERPFEAQNWHHNSTRSFHNRAGTNNSYLTGPGDRYTNWDNNVSNSVHGGPRLHRNNRELQSPPERWAPSDCRRSFPDRMINNRPGPWKRPALNQRRDQLHQHSPPPQHPLSPREECPAKRRRDSGPDQSSHPGSRHIPLLAHAPSPPRHHRSNQDDWKPLNDRGGPCHYSDHRTSTTQQQETSKLRAGGHGFINNNPAALSQSCGSRPPHHGSRGKIDRKISSSPADHTRVPYSHQNHHYHYQRHTGHPRALQHNQSLHPLEEKDSRSYHHKQSTEPQRTHQRVIIRDPATSKSSGADSPPYSSLLCSTKDGGSTASSPRSPSSPSSYTSANGRKDPLNIHQPSPGLNGQQKLQGSPNHTLRPNLTSTTSLTSHASQKSRFSDVKYRKTSQPLCSRQSPHSRSRANKPDKELEELKKPDKMVKRERKGDVQKANRKGEERKRRKKKDEKRLAERKKKRDKSAKRERKVGLKSKATEKEMFTSISTSNSSGDAKMSKMETTTLPPENQGQSPSKHKHRMRSERRERTHRPSANTPHPSCTSPQPSSKSENHKMSKKNSSVPKPSLKKQLIQSLPSNTSRKQTSKKPTIISSKLVKGPKAKPDDTLPSLLFKALEPLTTACSISLEQPTQGKYGGQGGILNAPDLQPVAVMGNFQEMGDNLANTPPVLSWQGSPVSVLGEDEEELEKGVISRPVLQPSPTQCLSPPPVDSESFDDLSNEPCEGSLANFSPSGTSELCDLPCATEQDSEEEKKEEEDSFGKSSGSLLSELRHHKTGLDDVFKSLATFLGGQRVTCRGGPFGGAPAGTARGVKYSSSLELGPEIHEHQDFSPESDPTPSSKPDTPSPSRTTSDTLSKSHSPADLREPVKDAPLKEKQEEIGHDVKEKPEGKDTEILTARRESSLLDGSLSAQLRLTTTHTASFTSLITVSTKEERGGTEETQHIGTDRKRKQKAEDGGREGEIRIKIKTEESSIICPKNKANDIRGVEEKDVSSSLISRNSPRPLKDSTKGQIPQENQASHGKDIQRKKVDSGNTEGKILTEKKEDSGELENISSAAANTNTKTSSSASTVTINTSQLCVSTPASKPPSSLAPVDPLKLKALSMGLSKELKILLIKVESGGRQTFNISEVEEPRIPLSKISIENKAAEVVRACKGTRVKGKFKESFLLPAFSVKPRISIEIPIPREKLNPPTPSIYLESKRDAFSPVLLQFCTDPKNAVTVIRGLAGSLRLNLGLFSTKSLVEANAEHAVEVRTQVQQPADENWDSSGALQTWPCESSRSHTTIAKYAQYQASSFQESLQEEKESENEDEGEESSMSSDPSAASKAHSKAAAIFSKVQPVNTNSPEQKTAGKVIKFGTNIDLSDPKRWKPQLQELLKLPAFMRVESSNNMLSHVGHTILGMNTVQLYMKVPGSRTPGHQENNNFCSVNINIGPGDCEWFAVHEHYWGAINKFCEKHGVDYLTGSWWPVLEDLYSSNIPVYRFIQRPGDLVWINAGTVHWVQAVGWCNNIAWNVGPLNSYQYQLALERFEWNEVKKVKSIVPMIHVSWNVARTIKISDRDTYKMIKHCLMQSIKHIQILREQLVAAGKKICYQSRVKDEPAYYCNECDVEVFNLLFVTSENSTKKSYVVHCEDCARAKSPLLAGVVVLEQYRTEELMKTYDGFILAPSPFSK</sequence>
<feature type="region of interest" description="Disordered" evidence="15">
    <location>
        <begin position="895"/>
        <end position="1007"/>
    </location>
</feature>
<feature type="compositionally biased region" description="Basic and acidic residues" evidence="15">
    <location>
        <begin position="1123"/>
        <end position="1133"/>
    </location>
</feature>
<reference evidence="17" key="2">
    <citation type="submission" date="2025-08" db="UniProtKB">
        <authorList>
            <consortium name="Ensembl"/>
        </authorList>
    </citation>
    <scope>IDENTIFICATION</scope>
</reference>
<feature type="compositionally biased region" description="Acidic residues" evidence="15">
    <location>
        <begin position="849"/>
        <end position="860"/>
    </location>
</feature>
<keyword evidence="5" id="KW-0479">Metal-binding</keyword>
<keyword evidence="10" id="KW-0408">Iron</keyword>
<feature type="compositionally biased region" description="Polar residues" evidence="15">
    <location>
        <begin position="447"/>
        <end position="470"/>
    </location>
</feature>
<dbReference type="GO" id="GO:0046872">
    <property type="term" value="F:metal ion binding"/>
    <property type="evidence" value="ECO:0007669"/>
    <property type="project" value="UniProtKB-KW"/>
</dbReference>
<feature type="compositionally biased region" description="Low complexity" evidence="15">
    <location>
        <begin position="420"/>
        <end position="437"/>
    </location>
</feature>
<dbReference type="InterPro" id="IPR051630">
    <property type="entry name" value="Corepressor-Demethylase"/>
</dbReference>
<feature type="compositionally biased region" description="Low complexity" evidence="15">
    <location>
        <begin position="933"/>
        <end position="957"/>
    </location>
</feature>
<evidence type="ECO:0000256" key="8">
    <source>
        <dbReference type="ARBA" id="ARBA00022964"/>
    </source>
</evidence>
<feature type="compositionally biased region" description="Basic residues" evidence="15">
    <location>
        <begin position="547"/>
        <end position="576"/>
    </location>
</feature>
<comment type="subcellular location">
    <subcellularLocation>
        <location evidence="3">Nucleus</location>
    </subcellularLocation>
</comment>
<name>A0A671TVP3_SPAAU</name>
<feature type="compositionally biased region" description="Basic residues" evidence="15">
    <location>
        <begin position="618"/>
        <end position="634"/>
    </location>
</feature>
<feature type="compositionally biased region" description="Polar residues" evidence="15">
    <location>
        <begin position="635"/>
        <end position="652"/>
    </location>
</feature>
<dbReference type="GO" id="GO:0007507">
    <property type="term" value="P:heart development"/>
    <property type="evidence" value="ECO:0007669"/>
    <property type="project" value="Ensembl"/>
</dbReference>
<dbReference type="GO" id="GO:0000978">
    <property type="term" value="F:RNA polymerase II cis-regulatory region sequence-specific DNA binding"/>
    <property type="evidence" value="ECO:0007669"/>
    <property type="project" value="TreeGrafter"/>
</dbReference>
<dbReference type="PANTHER" id="PTHR14017">
    <property type="entry name" value="LYSINE-SPECIFIC DEMETHYLASE"/>
    <property type="match status" value="1"/>
</dbReference>
<dbReference type="OMA" id="TGDNHAN"/>
<feature type="domain" description="JmjC" evidence="16">
    <location>
        <begin position="1469"/>
        <end position="1632"/>
    </location>
</feature>
<keyword evidence="7" id="KW-0156">Chromatin regulator</keyword>
<dbReference type="GO" id="GO:0010468">
    <property type="term" value="P:regulation of gene expression"/>
    <property type="evidence" value="ECO:0007669"/>
    <property type="project" value="TreeGrafter"/>
</dbReference>
<reference evidence="17" key="1">
    <citation type="submission" date="2021-04" db="EMBL/GenBank/DDBJ databases">
        <authorList>
            <consortium name="Wellcome Sanger Institute Data Sharing"/>
        </authorList>
    </citation>
    <scope>NUCLEOTIDE SEQUENCE [LARGE SCALE GENOMIC DNA]</scope>
</reference>
<keyword evidence="11" id="KW-0539">Nucleus</keyword>
<evidence type="ECO:0000256" key="12">
    <source>
        <dbReference type="ARBA" id="ARBA00034483"/>
    </source>
</evidence>
<dbReference type="Ensembl" id="ENSSAUT00010005118.1">
    <property type="protein sequence ID" value="ENSSAUP00010004737.1"/>
    <property type="gene ID" value="ENSSAUG00010002416.1"/>
</dbReference>
<evidence type="ECO:0000259" key="16">
    <source>
        <dbReference type="PROSITE" id="PS51184"/>
    </source>
</evidence>
<keyword evidence="6" id="KW-0862">Zinc</keyword>
<dbReference type="GO" id="GO:0061384">
    <property type="term" value="P:heart trabecula morphogenesis"/>
    <property type="evidence" value="ECO:0007669"/>
    <property type="project" value="Ensembl"/>
</dbReference>
<accession>A0A671TVP3</accession>
<feature type="compositionally biased region" description="Polar residues" evidence="15">
    <location>
        <begin position="53"/>
        <end position="71"/>
    </location>
</feature>
<feature type="compositionally biased region" description="Basic and acidic residues" evidence="15">
    <location>
        <begin position="258"/>
        <end position="267"/>
    </location>
</feature>
<comment type="catalytic activity">
    <reaction evidence="14">
        <text>N(6),N(6),N(6)-trimethyl-L-lysyl(27)-[histone H3] + 2 2-oxoglutarate + 2 O2 = N(6)-methyl-L-lysyl(27)-[histone H3] + 2 formaldehyde + 2 succinate + 2 CO2</text>
        <dbReference type="Rhea" id="RHEA:60224"/>
        <dbReference type="Rhea" id="RHEA-COMP:15535"/>
        <dbReference type="Rhea" id="RHEA-COMP:15544"/>
        <dbReference type="ChEBI" id="CHEBI:15379"/>
        <dbReference type="ChEBI" id="CHEBI:16526"/>
        <dbReference type="ChEBI" id="CHEBI:16810"/>
        <dbReference type="ChEBI" id="CHEBI:16842"/>
        <dbReference type="ChEBI" id="CHEBI:30031"/>
        <dbReference type="ChEBI" id="CHEBI:61929"/>
        <dbReference type="ChEBI" id="CHEBI:61961"/>
        <dbReference type="EC" id="1.14.11.68"/>
    </reaction>
</comment>
<dbReference type="GO" id="GO:0061628">
    <property type="term" value="F:histone H3K27me3 reader activity"/>
    <property type="evidence" value="ECO:0007669"/>
    <property type="project" value="Ensembl"/>
</dbReference>
<evidence type="ECO:0000256" key="2">
    <source>
        <dbReference type="ARBA" id="ARBA00001961"/>
    </source>
</evidence>
<comment type="cofactor">
    <cofactor evidence="1">
        <name>Fe(2+)</name>
        <dbReference type="ChEBI" id="CHEBI:29033"/>
    </cofactor>
</comment>
<organism evidence="17 18">
    <name type="scientific">Sparus aurata</name>
    <name type="common">Gilthead sea bream</name>
    <dbReference type="NCBI Taxonomy" id="8175"/>
    <lineage>
        <taxon>Eukaryota</taxon>
        <taxon>Metazoa</taxon>
        <taxon>Chordata</taxon>
        <taxon>Craniata</taxon>
        <taxon>Vertebrata</taxon>
        <taxon>Euteleostomi</taxon>
        <taxon>Actinopterygii</taxon>
        <taxon>Neopterygii</taxon>
        <taxon>Teleostei</taxon>
        <taxon>Neoteleostei</taxon>
        <taxon>Acanthomorphata</taxon>
        <taxon>Eupercaria</taxon>
        <taxon>Spariformes</taxon>
        <taxon>Sparidae</taxon>
        <taxon>Sparus</taxon>
    </lineage>
</organism>
<dbReference type="FunFam" id="2.10.110.20:FF:000001">
    <property type="entry name" value="lysine-specific demethylase 6A isoform X2"/>
    <property type="match status" value="1"/>
</dbReference>
<evidence type="ECO:0000256" key="1">
    <source>
        <dbReference type="ARBA" id="ARBA00001954"/>
    </source>
</evidence>
<evidence type="ECO:0000256" key="9">
    <source>
        <dbReference type="ARBA" id="ARBA00023002"/>
    </source>
</evidence>
<feature type="region of interest" description="Disordered" evidence="15">
    <location>
        <begin position="793"/>
        <end position="868"/>
    </location>
</feature>
<dbReference type="GO" id="GO:0031490">
    <property type="term" value="F:chromatin DNA binding"/>
    <property type="evidence" value="ECO:0007669"/>
    <property type="project" value="TreeGrafter"/>
</dbReference>
<evidence type="ECO:0000256" key="13">
    <source>
        <dbReference type="ARBA" id="ARBA00034525"/>
    </source>
</evidence>
<evidence type="ECO:0000256" key="6">
    <source>
        <dbReference type="ARBA" id="ARBA00022833"/>
    </source>
</evidence>
<feature type="compositionally biased region" description="Basic and acidic residues" evidence="15">
    <location>
        <begin position="1082"/>
        <end position="1094"/>
    </location>
</feature>
<dbReference type="Gene3D" id="2.60.120.650">
    <property type="entry name" value="Cupin"/>
    <property type="match status" value="1"/>
</dbReference>
<comment type="cofactor">
    <cofactor evidence="2">
        <name>L-ascorbate</name>
        <dbReference type="ChEBI" id="CHEBI:38290"/>
    </cofactor>
</comment>
<evidence type="ECO:0000256" key="10">
    <source>
        <dbReference type="ARBA" id="ARBA00023004"/>
    </source>
</evidence>
<evidence type="ECO:0000256" key="4">
    <source>
        <dbReference type="ARBA" id="ARBA00022553"/>
    </source>
</evidence>
<feature type="compositionally biased region" description="Basic and acidic residues" evidence="15">
    <location>
        <begin position="512"/>
        <end position="546"/>
    </location>
</feature>
<evidence type="ECO:0000256" key="5">
    <source>
        <dbReference type="ARBA" id="ARBA00022723"/>
    </source>
</evidence>
<dbReference type="GO" id="GO:0071558">
    <property type="term" value="F:histone H3K27me2/H3K27me3 demethylase activity"/>
    <property type="evidence" value="ECO:0007669"/>
    <property type="project" value="UniProtKB-EC"/>
</dbReference>
<dbReference type="EC" id="1.14.11.68" evidence="13"/>
<dbReference type="GO" id="GO:0060319">
    <property type="term" value="P:primitive erythrocyte differentiation"/>
    <property type="evidence" value="ECO:0007669"/>
    <property type="project" value="Ensembl"/>
</dbReference>
<feature type="compositionally biased region" description="Polar residues" evidence="15">
    <location>
        <begin position="495"/>
        <end position="504"/>
    </location>
</feature>
<dbReference type="Gene3D" id="2.10.110.20">
    <property type="match status" value="1"/>
</dbReference>
<dbReference type="GO" id="GO:0031101">
    <property type="term" value="P:fin regeneration"/>
    <property type="evidence" value="ECO:0007669"/>
    <property type="project" value="Ensembl"/>
</dbReference>
<dbReference type="InterPro" id="IPR048560">
    <property type="entry name" value="KDM6A_B-like_GATAL"/>
</dbReference>
<dbReference type="GO" id="GO:0044666">
    <property type="term" value="C:MLL3/4 complex"/>
    <property type="evidence" value="ECO:0007669"/>
    <property type="project" value="TreeGrafter"/>
</dbReference>